<name>A0A0B7MSD1_9FIRM</name>
<feature type="region of interest" description="Disordered" evidence="4">
    <location>
        <begin position="102"/>
        <end position="149"/>
    </location>
</feature>
<sequence length="149" mass="16526">MFLNRVILIGRNTREPELRFTSAGAAVANFTIAVDRSFLNARGERDTDFIRVVAWRKLAETCANYMGKGRLIAVEGRLQVSKYQTPEGETRTSTEVVADTVRFLERPREGTAPGPGTQGFQEPQDPTGPEPGFPENPFGDELNPEDPPF</sequence>
<dbReference type="PANTHER" id="PTHR10302:SF27">
    <property type="entry name" value="SINGLE-STRANDED DNA-BINDING PROTEIN"/>
    <property type="match status" value="1"/>
</dbReference>
<dbReference type="InterPro" id="IPR011344">
    <property type="entry name" value="ssDNA-bd"/>
</dbReference>
<dbReference type="PANTHER" id="PTHR10302">
    <property type="entry name" value="SINGLE-STRANDED DNA-BINDING PROTEIN"/>
    <property type="match status" value="1"/>
</dbReference>
<keyword evidence="1 2" id="KW-0238">DNA-binding</keyword>
<dbReference type="SUPFAM" id="SSF50249">
    <property type="entry name" value="Nucleic acid-binding proteins"/>
    <property type="match status" value="1"/>
</dbReference>
<dbReference type="InterPro" id="IPR000424">
    <property type="entry name" value="Primosome_PriB/ssb"/>
</dbReference>
<evidence type="ECO:0000256" key="3">
    <source>
        <dbReference type="PIRNR" id="PIRNR002070"/>
    </source>
</evidence>
<dbReference type="CDD" id="cd04496">
    <property type="entry name" value="SSB_OBF"/>
    <property type="match status" value="1"/>
</dbReference>
<protein>
    <recommendedName>
        <fullName evidence="2 3">Single-stranded DNA-binding protein</fullName>
        <shortName evidence="2">SSB</shortName>
    </recommendedName>
</protein>
<dbReference type="GO" id="GO:0009295">
    <property type="term" value="C:nucleoid"/>
    <property type="evidence" value="ECO:0007669"/>
    <property type="project" value="TreeGrafter"/>
</dbReference>
<evidence type="ECO:0000313" key="5">
    <source>
        <dbReference type="EMBL" id="CEO90587.1"/>
    </source>
</evidence>
<dbReference type="AlphaFoldDB" id="A0A0B7MSD1"/>
<dbReference type="GO" id="GO:0003697">
    <property type="term" value="F:single-stranded DNA binding"/>
    <property type="evidence" value="ECO:0007669"/>
    <property type="project" value="UniProtKB-UniRule"/>
</dbReference>
<evidence type="ECO:0000256" key="4">
    <source>
        <dbReference type="SAM" id="MobiDB-lite"/>
    </source>
</evidence>
<dbReference type="Proteomes" id="UP000046155">
    <property type="component" value="Unassembled WGS sequence"/>
</dbReference>
<evidence type="ECO:0000256" key="2">
    <source>
        <dbReference type="HAMAP-Rule" id="MF_00984"/>
    </source>
</evidence>
<organism evidence="5 6">
    <name type="scientific">Syntrophaceticus schinkii</name>
    <dbReference type="NCBI Taxonomy" id="499207"/>
    <lineage>
        <taxon>Bacteria</taxon>
        <taxon>Bacillati</taxon>
        <taxon>Bacillota</taxon>
        <taxon>Clostridia</taxon>
        <taxon>Thermoanaerobacterales</taxon>
        <taxon>Thermoanaerobacterales Family III. Incertae Sedis</taxon>
        <taxon>Syntrophaceticus</taxon>
    </lineage>
</organism>
<dbReference type="GO" id="GO:0006260">
    <property type="term" value="P:DNA replication"/>
    <property type="evidence" value="ECO:0007669"/>
    <property type="project" value="InterPro"/>
</dbReference>
<evidence type="ECO:0000256" key="1">
    <source>
        <dbReference type="ARBA" id="ARBA00023125"/>
    </source>
</evidence>
<dbReference type="EMBL" id="CDRZ01000299">
    <property type="protein sequence ID" value="CEO90587.1"/>
    <property type="molecule type" value="Genomic_DNA"/>
</dbReference>
<comment type="caution">
    <text evidence="2">Lacks conserved residue(s) required for the propagation of feature annotation.</text>
</comment>
<dbReference type="NCBIfam" id="TIGR00621">
    <property type="entry name" value="ssb"/>
    <property type="match status" value="1"/>
</dbReference>
<dbReference type="Gene3D" id="2.40.50.140">
    <property type="entry name" value="Nucleic acid-binding proteins"/>
    <property type="match status" value="1"/>
</dbReference>
<dbReference type="Pfam" id="PF00436">
    <property type="entry name" value="SSB"/>
    <property type="match status" value="1"/>
</dbReference>
<evidence type="ECO:0000313" key="6">
    <source>
        <dbReference type="Proteomes" id="UP000046155"/>
    </source>
</evidence>
<accession>A0A0B7MSD1</accession>
<dbReference type="PROSITE" id="PS50935">
    <property type="entry name" value="SSB"/>
    <property type="match status" value="1"/>
</dbReference>
<keyword evidence="6" id="KW-1185">Reference proteome</keyword>
<dbReference type="PIRSF" id="PIRSF002070">
    <property type="entry name" value="SSB"/>
    <property type="match status" value="1"/>
</dbReference>
<comment type="subunit">
    <text evidence="2">Homotetramer.</text>
</comment>
<gene>
    <name evidence="5" type="primary">ssb</name>
    <name evidence="5" type="ORF">SSCH_970011</name>
</gene>
<dbReference type="InterPro" id="IPR012340">
    <property type="entry name" value="NA-bd_OB-fold"/>
</dbReference>
<proteinExistence type="inferred from homology"/>
<reference evidence="6" key="1">
    <citation type="submission" date="2015-01" db="EMBL/GenBank/DDBJ databases">
        <authorList>
            <person name="Manzoor Shahid"/>
            <person name="Zubair Saima"/>
        </authorList>
    </citation>
    <scope>NUCLEOTIDE SEQUENCE [LARGE SCALE GENOMIC DNA]</scope>
    <source>
        <strain evidence="6">Sp3</strain>
    </source>
</reference>
<dbReference type="HAMAP" id="MF_00984">
    <property type="entry name" value="SSB"/>
    <property type="match status" value="1"/>
</dbReference>